<dbReference type="AlphaFoldDB" id="A0A1B6I683"/>
<feature type="compositionally biased region" description="Basic residues" evidence="1">
    <location>
        <begin position="338"/>
        <end position="352"/>
    </location>
</feature>
<protein>
    <submittedName>
        <fullName evidence="3">Uncharacterized protein</fullName>
    </submittedName>
</protein>
<evidence type="ECO:0000256" key="2">
    <source>
        <dbReference type="SAM" id="SignalP"/>
    </source>
</evidence>
<keyword evidence="2" id="KW-0732">Signal</keyword>
<dbReference type="EMBL" id="GECU01025277">
    <property type="protein sequence ID" value="JAS82429.1"/>
    <property type="molecule type" value="Transcribed_RNA"/>
</dbReference>
<proteinExistence type="predicted"/>
<name>A0A1B6I683_9HEMI</name>
<gene>
    <name evidence="3" type="ORF">g.17290</name>
</gene>
<feature type="region of interest" description="Disordered" evidence="1">
    <location>
        <begin position="337"/>
        <end position="362"/>
    </location>
</feature>
<feature type="chain" id="PRO_5008584928" evidence="2">
    <location>
        <begin position="23"/>
        <end position="549"/>
    </location>
</feature>
<feature type="compositionally biased region" description="Basic and acidic residues" evidence="1">
    <location>
        <begin position="353"/>
        <end position="362"/>
    </location>
</feature>
<sequence>MMFDILCIASSLLLLDIDIMHYKSCLINCKEIKVHNDSVNEVKCNSKMEHPSEHSKVRNMVQSKIKTSQTHTKTTKKSNFVHSVVNDGKFINKILFTNNHSSSDLCSKTKHPRNITKKESTKGLQLKKKKKRGKVFLDSQEEILHYKLIDNMMFKPLESNNSVSISFSDDESEITDDDVKQAIEGRDGSYFAIPLKRKKDVYKEFLGWAHRHEQNERRIKIEQEVLEKYQTKLKPSFILPNSTTFIPRHENMKKNNKAQTRSHTIRKQKLNDETKKIENMSKLKKPIKTTNFKHVQRNMIQNNSLDNNKISKKQQDLKIESVEFQYDPDFLNKLYNSTKKHKRKGNQNKKKPKSEELTREDISADDYSAQENFMLHTQKEAMGRRFYQMFVNKTASDFWDNTTLETTKMLEILLPLGKHLHESLDKLPPNEGKHFMTNLQMYKTELEKFIALVKQDKAETRNDVVDLLEEPYDHVCETKYNDEEVKLMFGWNDEKYGKFDKLMEETREMWFDLQLFHHCYQFVSDSSESVSVSYNCSDAVLLHNNTIHL</sequence>
<accession>A0A1B6I683</accession>
<feature type="signal peptide" evidence="2">
    <location>
        <begin position="1"/>
        <end position="22"/>
    </location>
</feature>
<organism evidence="3">
    <name type="scientific">Homalodisca liturata</name>
    <dbReference type="NCBI Taxonomy" id="320908"/>
    <lineage>
        <taxon>Eukaryota</taxon>
        <taxon>Metazoa</taxon>
        <taxon>Ecdysozoa</taxon>
        <taxon>Arthropoda</taxon>
        <taxon>Hexapoda</taxon>
        <taxon>Insecta</taxon>
        <taxon>Pterygota</taxon>
        <taxon>Neoptera</taxon>
        <taxon>Paraneoptera</taxon>
        <taxon>Hemiptera</taxon>
        <taxon>Auchenorrhyncha</taxon>
        <taxon>Membracoidea</taxon>
        <taxon>Cicadellidae</taxon>
        <taxon>Cicadellinae</taxon>
        <taxon>Proconiini</taxon>
        <taxon>Homalodisca</taxon>
    </lineage>
</organism>
<evidence type="ECO:0000313" key="3">
    <source>
        <dbReference type="EMBL" id="JAS82429.1"/>
    </source>
</evidence>
<evidence type="ECO:0000256" key="1">
    <source>
        <dbReference type="SAM" id="MobiDB-lite"/>
    </source>
</evidence>
<reference evidence="3" key="1">
    <citation type="submission" date="2015-11" db="EMBL/GenBank/DDBJ databases">
        <title>De novo transcriptome assembly of four potential Pierce s Disease insect vectors from Arizona vineyards.</title>
        <authorList>
            <person name="Tassone E.E."/>
        </authorList>
    </citation>
    <scope>NUCLEOTIDE SEQUENCE</scope>
</reference>